<dbReference type="Proteomes" id="UP000272942">
    <property type="component" value="Unassembled WGS sequence"/>
</dbReference>
<evidence type="ECO:0000313" key="2">
    <source>
        <dbReference type="EMBL" id="VDP95065.1"/>
    </source>
</evidence>
<proteinExistence type="predicted"/>
<dbReference type="EMBL" id="UZAN01071309">
    <property type="protein sequence ID" value="VDP95065.1"/>
    <property type="molecule type" value="Genomic_DNA"/>
</dbReference>
<accession>A0A183BEX1</accession>
<feature type="signal peptide" evidence="1">
    <location>
        <begin position="1"/>
        <end position="23"/>
    </location>
</feature>
<reference evidence="2 3" key="2">
    <citation type="submission" date="2018-11" db="EMBL/GenBank/DDBJ databases">
        <authorList>
            <consortium name="Pathogen Informatics"/>
        </authorList>
    </citation>
    <scope>NUCLEOTIDE SEQUENCE [LARGE SCALE GENOMIC DNA]</scope>
    <source>
        <strain evidence="2 3">Egypt</strain>
    </source>
</reference>
<name>A0A183BEX1_9TREM</name>
<evidence type="ECO:0000313" key="3">
    <source>
        <dbReference type="Proteomes" id="UP000272942"/>
    </source>
</evidence>
<keyword evidence="3" id="KW-1185">Reference proteome</keyword>
<dbReference type="OrthoDB" id="10575373at2759"/>
<protein>
    <submittedName>
        <fullName evidence="4">MADF domain-containing protein</fullName>
    </submittedName>
</protein>
<reference evidence="4" key="1">
    <citation type="submission" date="2016-06" db="UniProtKB">
        <authorList>
            <consortium name="WormBaseParasite"/>
        </authorList>
    </citation>
    <scope>IDENTIFICATION</scope>
</reference>
<organism evidence="4">
    <name type="scientific">Echinostoma caproni</name>
    <dbReference type="NCBI Taxonomy" id="27848"/>
    <lineage>
        <taxon>Eukaryota</taxon>
        <taxon>Metazoa</taxon>
        <taxon>Spiralia</taxon>
        <taxon>Lophotrochozoa</taxon>
        <taxon>Platyhelminthes</taxon>
        <taxon>Trematoda</taxon>
        <taxon>Digenea</taxon>
        <taxon>Plagiorchiida</taxon>
        <taxon>Echinostomata</taxon>
        <taxon>Echinostomatoidea</taxon>
        <taxon>Echinostomatidae</taxon>
        <taxon>Echinostoma</taxon>
    </lineage>
</organism>
<evidence type="ECO:0000313" key="4">
    <source>
        <dbReference type="WBParaSite" id="ECPE_0001780101-mRNA-1"/>
    </source>
</evidence>
<evidence type="ECO:0000256" key="1">
    <source>
        <dbReference type="SAM" id="SignalP"/>
    </source>
</evidence>
<dbReference type="AlphaFoldDB" id="A0A183BEX1"/>
<sequence length="143" mass="15968">MCLLTLVFFNAEILSLLIHPAYFKDEASTEGETTRDEVGDRWSLLRASLDASYSQTSTSASRRKQNLVALRSSTAIARHNCDSDALKELHDVDRKSSLVQPRENEFRPLSERQPCSTHQSYVSISGVPSLAFISVIYKCASVQ</sequence>
<keyword evidence="1" id="KW-0732">Signal</keyword>
<gene>
    <name evidence="2" type="ORF">ECPE_LOCUS17756</name>
</gene>
<dbReference type="WBParaSite" id="ECPE_0001780101-mRNA-1">
    <property type="protein sequence ID" value="ECPE_0001780101-mRNA-1"/>
    <property type="gene ID" value="ECPE_0001780101"/>
</dbReference>
<feature type="chain" id="PRO_5043138414" evidence="1">
    <location>
        <begin position="24"/>
        <end position="143"/>
    </location>
</feature>